<keyword evidence="2" id="KW-0472">Membrane</keyword>
<dbReference type="InterPro" id="IPR029063">
    <property type="entry name" value="SAM-dependent_MTases_sf"/>
</dbReference>
<name>A0AA43ZRX6_9LACT</name>
<dbReference type="Gene3D" id="3.40.50.720">
    <property type="entry name" value="NAD(P)-binding Rossmann-like Domain"/>
    <property type="match status" value="2"/>
</dbReference>
<feature type="transmembrane region" description="Helical" evidence="2">
    <location>
        <begin position="75"/>
        <end position="96"/>
    </location>
</feature>
<gene>
    <name evidence="4" type="ORF">Q4F26_04665</name>
</gene>
<dbReference type="Pfam" id="PF13727">
    <property type="entry name" value="CoA_binding_3"/>
    <property type="match status" value="1"/>
</dbReference>
<dbReference type="PANTHER" id="PTHR43318">
    <property type="entry name" value="UDP-N-ACETYLGLUCOSAMINE 4,6-DEHYDRATASE"/>
    <property type="match status" value="1"/>
</dbReference>
<comment type="similarity">
    <text evidence="1">Belongs to the polysaccharide synthase family.</text>
</comment>
<dbReference type="Pfam" id="PF02719">
    <property type="entry name" value="Polysacc_synt_2"/>
    <property type="match status" value="1"/>
</dbReference>
<dbReference type="InterPro" id="IPR036291">
    <property type="entry name" value="NAD(P)-bd_dom_sf"/>
</dbReference>
<dbReference type="AlphaFoldDB" id="A0AA43ZRX6"/>
<dbReference type="InterPro" id="IPR003869">
    <property type="entry name" value="Polysac_CapD-like"/>
</dbReference>
<feature type="transmembrane region" description="Helical" evidence="2">
    <location>
        <begin position="12"/>
        <end position="36"/>
    </location>
</feature>
<evidence type="ECO:0000313" key="5">
    <source>
        <dbReference type="Proteomes" id="UP001171751"/>
    </source>
</evidence>
<feature type="domain" description="Polysaccharide biosynthesis protein CapD-like" evidence="3">
    <location>
        <begin position="283"/>
        <end position="565"/>
    </location>
</feature>
<evidence type="ECO:0000259" key="3">
    <source>
        <dbReference type="Pfam" id="PF02719"/>
    </source>
</evidence>
<feature type="transmembrane region" description="Helical" evidence="2">
    <location>
        <begin position="42"/>
        <end position="63"/>
    </location>
</feature>
<evidence type="ECO:0000256" key="2">
    <source>
        <dbReference type="SAM" id="Phobius"/>
    </source>
</evidence>
<dbReference type="EMBL" id="JAUNQW010000018">
    <property type="protein sequence ID" value="MDO5457620.1"/>
    <property type="molecule type" value="Genomic_DNA"/>
</dbReference>
<dbReference type="InterPro" id="IPR051203">
    <property type="entry name" value="Polysaccharide_Synthase-Rel"/>
</dbReference>
<dbReference type="SUPFAM" id="SSF51735">
    <property type="entry name" value="NAD(P)-binding Rossmann-fold domains"/>
    <property type="match status" value="1"/>
</dbReference>
<dbReference type="PANTHER" id="PTHR43318:SF1">
    <property type="entry name" value="POLYSACCHARIDE BIOSYNTHESIS PROTEIN EPSC-RELATED"/>
    <property type="match status" value="1"/>
</dbReference>
<organism evidence="4 5">
    <name type="scientific">Atopococcus tabaci</name>
    <dbReference type="NCBI Taxonomy" id="269774"/>
    <lineage>
        <taxon>Bacteria</taxon>
        <taxon>Bacillati</taxon>
        <taxon>Bacillota</taxon>
        <taxon>Bacilli</taxon>
        <taxon>Lactobacillales</taxon>
        <taxon>Carnobacteriaceae</taxon>
        <taxon>Atopococcus</taxon>
    </lineage>
</organism>
<evidence type="ECO:0000256" key="1">
    <source>
        <dbReference type="ARBA" id="ARBA00007430"/>
    </source>
</evidence>
<protein>
    <submittedName>
        <fullName evidence="4">Nucleoside-diphosphate sugar epimerase/dehydratase</fullName>
    </submittedName>
</protein>
<reference evidence="4" key="1">
    <citation type="submission" date="2023-07" db="EMBL/GenBank/DDBJ databases">
        <title>Between Cages and Wild: Unraveling the Impact of Captivity on Animal Microbiomes and Antimicrobial Resistance.</title>
        <authorList>
            <person name="Schmartz G.P."/>
            <person name="Rehner J."/>
            <person name="Schuff M.J."/>
            <person name="Becker S.L."/>
            <person name="Kravczyk M."/>
            <person name="Gurevich A."/>
            <person name="Francke R."/>
            <person name="Mueller R."/>
            <person name="Keller V."/>
            <person name="Keller A."/>
        </authorList>
    </citation>
    <scope>NUCLEOTIDE SEQUENCE</scope>
    <source>
        <strain evidence="4">S39M_St_73</strain>
    </source>
</reference>
<feature type="transmembrane region" description="Helical" evidence="2">
    <location>
        <begin position="102"/>
        <end position="123"/>
    </location>
</feature>
<accession>A0AA43ZRX6</accession>
<evidence type="ECO:0000313" key="4">
    <source>
        <dbReference type="EMBL" id="MDO5457620.1"/>
    </source>
</evidence>
<dbReference type="CDD" id="cd05237">
    <property type="entry name" value="UDP_invert_4-6DH_SDR_e"/>
    <property type="match status" value="1"/>
</dbReference>
<proteinExistence type="inferred from homology"/>
<comment type="caution">
    <text evidence="4">The sequence shown here is derived from an EMBL/GenBank/DDBJ whole genome shotgun (WGS) entry which is preliminary data.</text>
</comment>
<dbReference type="Proteomes" id="UP001171751">
    <property type="component" value="Unassembled WGS sequence"/>
</dbReference>
<keyword evidence="2" id="KW-0812">Transmembrane</keyword>
<sequence length="602" mass="67930">MKITRQKIKIILMLVDALLITVSFIISYLFLSYYILFSVQEFILALIVFVFIHVGISSFFHLYSKINRYFSVYDIFQTVRAVGLTTLVTFLLDAFLLNGASLRFYLLNFVFVSLFINTSRILWRLYSEHRMRKNQRLPETQNRILVVGAGQGGQLLISRIKEQRDDVDIFGLVDDDSTKKGTSLMSVPILGTTSDIPKLIPANKVDQIVVAAPSMSPEKYEMILDMGNEANTPVKKMPLMEDVMLGNVQISNYVDIDITDLLGRDEVELDTNELYKIFGGKTVLITGAGGSIGSEIVRQISIFQPARVLLLGHGENSVYQINREMIKYDYARIEFVPIIADIKSLDRMHEIIQKYHPEYVFHAAAHKHVPLMECNPMEAVKNNIYGTYNVAKASIEAGVDKFIMVSTDKANNPTNVMGATKRIAEMIVAGMNNLSDTSFVAVRFGNVLGSRGSVVPLFKEQIRRGGPITITDKRMTRYFMTIPEASRLVIQSGAYAQGGELFVLDMGEPVKILDLAKKLIKLSGHTEDEIEIKEMGIRPGEKLYEELLLDDETTGEKVFEKIYVGKVKNDSLEKIQNFVDSLDLSGENDKELSHRLIEYVQH</sequence>
<dbReference type="SUPFAM" id="SSF53335">
    <property type="entry name" value="S-adenosyl-L-methionine-dependent methyltransferases"/>
    <property type="match status" value="1"/>
</dbReference>
<keyword evidence="5" id="KW-1185">Reference proteome</keyword>
<keyword evidence="2" id="KW-1133">Transmembrane helix</keyword>